<comment type="caution">
    <text evidence="1">The sequence shown here is derived from an EMBL/GenBank/DDBJ whole genome shotgun (WGS) entry which is preliminary data.</text>
</comment>
<dbReference type="AlphaFoldDB" id="A0AAV4R8S5"/>
<name>A0AAV4R8S5_9ARAC</name>
<evidence type="ECO:0000313" key="1">
    <source>
        <dbReference type="EMBL" id="GIY18154.1"/>
    </source>
</evidence>
<organism evidence="1 2">
    <name type="scientific">Caerostris darwini</name>
    <dbReference type="NCBI Taxonomy" id="1538125"/>
    <lineage>
        <taxon>Eukaryota</taxon>
        <taxon>Metazoa</taxon>
        <taxon>Ecdysozoa</taxon>
        <taxon>Arthropoda</taxon>
        <taxon>Chelicerata</taxon>
        <taxon>Arachnida</taxon>
        <taxon>Araneae</taxon>
        <taxon>Araneomorphae</taxon>
        <taxon>Entelegynae</taxon>
        <taxon>Araneoidea</taxon>
        <taxon>Araneidae</taxon>
        <taxon>Caerostris</taxon>
    </lineage>
</organism>
<gene>
    <name evidence="1" type="ORF">CDAR_40031</name>
</gene>
<keyword evidence="2" id="KW-1185">Reference proteome</keyword>
<protein>
    <submittedName>
        <fullName evidence="1">Uncharacterized protein</fullName>
    </submittedName>
</protein>
<accession>A0AAV4R8S5</accession>
<sequence length="73" mass="8247">MFKKTDQDTITPGMAPQIQNEWSKDSPVVRVVALGRHVQVHGKKVRLKPVLKLSLSVYLKVIEIVAFCLPNSY</sequence>
<dbReference type="Proteomes" id="UP001054837">
    <property type="component" value="Unassembled WGS sequence"/>
</dbReference>
<reference evidence="1 2" key="1">
    <citation type="submission" date="2021-06" db="EMBL/GenBank/DDBJ databases">
        <title>Caerostris darwini draft genome.</title>
        <authorList>
            <person name="Kono N."/>
            <person name="Arakawa K."/>
        </authorList>
    </citation>
    <scope>NUCLEOTIDE SEQUENCE [LARGE SCALE GENOMIC DNA]</scope>
</reference>
<proteinExistence type="predicted"/>
<evidence type="ECO:0000313" key="2">
    <source>
        <dbReference type="Proteomes" id="UP001054837"/>
    </source>
</evidence>
<dbReference type="EMBL" id="BPLQ01005872">
    <property type="protein sequence ID" value="GIY18154.1"/>
    <property type="molecule type" value="Genomic_DNA"/>
</dbReference>